<feature type="domain" description="USP" evidence="2">
    <location>
        <begin position="462"/>
        <end position="878"/>
    </location>
</feature>
<dbReference type="InterPro" id="IPR050164">
    <property type="entry name" value="Peptidase_C19"/>
</dbReference>
<accession>A0A6F9DWZ2</accession>
<dbReference type="InterPro" id="IPR016024">
    <property type="entry name" value="ARM-type_fold"/>
</dbReference>
<dbReference type="InterPro" id="IPR038765">
    <property type="entry name" value="Papain-like_cys_pep_sf"/>
</dbReference>
<evidence type="ECO:0000256" key="1">
    <source>
        <dbReference type="SAM" id="MobiDB-lite"/>
    </source>
</evidence>
<dbReference type="InterPro" id="IPR049407">
    <property type="entry name" value="Usp38-like_N"/>
</dbReference>
<keyword evidence="3" id="KW-0378">Hydrolase</keyword>
<dbReference type="InterPro" id="IPR018200">
    <property type="entry name" value="USP_CS"/>
</dbReference>
<dbReference type="AlphaFoldDB" id="A0A6F9DWZ2"/>
<dbReference type="PANTHER" id="PTHR24006:SF908">
    <property type="entry name" value="DEUBIQUITINATING APOPTOTIC INHIBITOR, ISOFORM A"/>
    <property type="match status" value="1"/>
</dbReference>
<dbReference type="InterPro" id="IPR001394">
    <property type="entry name" value="Peptidase_C19_UCH"/>
</dbReference>
<feature type="region of interest" description="Disordered" evidence="1">
    <location>
        <begin position="921"/>
        <end position="963"/>
    </location>
</feature>
<proteinExistence type="evidence at transcript level"/>
<dbReference type="Pfam" id="PF21246">
    <property type="entry name" value="Usp38-like_N"/>
    <property type="match status" value="1"/>
</dbReference>
<gene>
    <name evidence="3" type="primary">Usp38</name>
</gene>
<name>A0A6F9DWZ2_9ASCI</name>
<dbReference type="PROSITE" id="PS50235">
    <property type="entry name" value="USP_3"/>
    <property type="match status" value="1"/>
</dbReference>
<feature type="compositionally biased region" description="Polar residues" evidence="1">
    <location>
        <begin position="921"/>
        <end position="936"/>
    </location>
</feature>
<dbReference type="SUPFAM" id="SSF48371">
    <property type="entry name" value="ARM repeat"/>
    <property type="match status" value="1"/>
</dbReference>
<protein>
    <submittedName>
        <fullName evidence="3">Ubiquitin carboxyl-terminal hydrolase 38-like</fullName>
    </submittedName>
</protein>
<dbReference type="InterPro" id="IPR028889">
    <property type="entry name" value="USP"/>
</dbReference>
<evidence type="ECO:0000313" key="3">
    <source>
        <dbReference type="EMBL" id="CAB3267558.1"/>
    </source>
</evidence>
<dbReference type="GO" id="GO:0004843">
    <property type="term" value="F:cysteine-type deubiquitinase activity"/>
    <property type="evidence" value="ECO:0007669"/>
    <property type="project" value="InterPro"/>
</dbReference>
<feature type="compositionally biased region" description="Polar residues" evidence="1">
    <location>
        <begin position="954"/>
        <end position="963"/>
    </location>
</feature>
<dbReference type="EMBL" id="LR791696">
    <property type="protein sequence ID" value="CAB3267558.1"/>
    <property type="molecule type" value="mRNA"/>
</dbReference>
<evidence type="ECO:0000259" key="2">
    <source>
        <dbReference type="PROSITE" id="PS50235"/>
    </source>
</evidence>
<dbReference type="PROSITE" id="PS00973">
    <property type="entry name" value="USP_2"/>
    <property type="match status" value="1"/>
</dbReference>
<dbReference type="PANTHER" id="PTHR24006">
    <property type="entry name" value="UBIQUITIN CARBOXYL-TERMINAL HYDROLASE"/>
    <property type="match status" value="1"/>
</dbReference>
<dbReference type="GO" id="GO:0016579">
    <property type="term" value="P:protein deubiquitination"/>
    <property type="evidence" value="ECO:0007669"/>
    <property type="project" value="InterPro"/>
</dbReference>
<sequence>MDLFLKATFKSDQPREIKRKLLNNIKKTAVQTLPNKSLEERTKTIYVAIHFLLGGDVFENTECKKFLDLVLPLCHDVIEAMFTTNSIEMLFDGTWKEPQIDGTEDESAQFMLRILVSRRMDLIDLLLSGGTKKMVACQKIPLIFQAETIKLLYDSQDHKTFASVCQVLTKHPQCMPPMSKGFAMCTLSLHAISDFQFYGNTDAVPSYIQDVAQIAELLQLIWKKEPATLIPSLQEIFKIISAEKEPSNALGYLVKFIPVELTNTVVYQIVHDSSISDSAMYLALTRMTMWLSWPTSSRAHIWILRFFTELAEAKKYAMLIDVTIKSYKQVFLCLRMPMIRHSALEVLVYMLLSYRVSPDVFHSIIADIPQMIASIEKENKADVNEIHLKTLANLCYCQMYLHTGFPELYTSLLQAIKRFPRPKRIEMDEALQVTSWSNNKEATFHEVEQFHFDVRSKETDRAGLVNLGNTCFLNSITQALFMANGFRYNILKYSCRLPHGSKMRLLEKTFASLLLTERLAYEPKDLVEYSRPPWFISGSQQDCSEYLKYFLDQLHEEEKSLLQNVTRSGETHVPNDDSSHGDVQTTSAVPVAMETDQPEVTTPSTRSIVSKLFHGKSKIIILCQSCRGESSRVETFVDIALPLDVSSESTPVGGKGGCVGGDPPKLPTTEGSNVTPFINSACSSSEGTSAFVDDAPIKGFPVQSHDDVIEDPYDVTSPPKSHNLVDMITNYLSEETMEGDNQYFCSHCNRLQNAIKRTEIIELPTYLVITLMRFTYNTSEQRRTKIIDNVNIALDITVPLRGSTDQQQSYNLWAIVVHSGTSAESGHYYCYARQLPSDPDTWYLFNDSHVSLTSYSSIEDLSARFLRDTAYVLMYRKAEGSESEGLSLSLDGKDLVCKELAAAIEADNNMFLKELTKSKNRSNSSACSNVLGWNNDNPPPPPPSFGGGGGDGGSTFQSNRLVF</sequence>
<dbReference type="Gene3D" id="3.90.70.10">
    <property type="entry name" value="Cysteine proteinases"/>
    <property type="match status" value="1"/>
</dbReference>
<dbReference type="GO" id="GO:0005634">
    <property type="term" value="C:nucleus"/>
    <property type="evidence" value="ECO:0007669"/>
    <property type="project" value="TreeGrafter"/>
</dbReference>
<dbReference type="SUPFAM" id="SSF54001">
    <property type="entry name" value="Cysteine proteinases"/>
    <property type="match status" value="1"/>
</dbReference>
<organism evidence="3">
    <name type="scientific">Phallusia mammillata</name>
    <dbReference type="NCBI Taxonomy" id="59560"/>
    <lineage>
        <taxon>Eukaryota</taxon>
        <taxon>Metazoa</taxon>
        <taxon>Chordata</taxon>
        <taxon>Tunicata</taxon>
        <taxon>Ascidiacea</taxon>
        <taxon>Phlebobranchia</taxon>
        <taxon>Ascidiidae</taxon>
        <taxon>Phallusia</taxon>
    </lineage>
</organism>
<dbReference type="GO" id="GO:0005829">
    <property type="term" value="C:cytosol"/>
    <property type="evidence" value="ECO:0007669"/>
    <property type="project" value="TreeGrafter"/>
</dbReference>
<reference evidence="3" key="1">
    <citation type="submission" date="2020-04" db="EMBL/GenBank/DDBJ databases">
        <authorList>
            <person name="Neveu A P."/>
        </authorList>
    </citation>
    <scope>NUCLEOTIDE SEQUENCE</scope>
    <source>
        <tissue evidence="3">Whole embryo</tissue>
    </source>
</reference>
<dbReference type="Pfam" id="PF00443">
    <property type="entry name" value="UCH"/>
    <property type="match status" value="1"/>
</dbReference>